<evidence type="ECO:0000313" key="1">
    <source>
        <dbReference type="EMBL" id="AFM23708.1"/>
    </source>
</evidence>
<reference evidence="2" key="1">
    <citation type="submission" date="2012-06" db="EMBL/GenBank/DDBJ databases">
        <title>Complete sequence of chromosome of Desulfomonile tiedjei DSM 6799.</title>
        <authorList>
            <person name="Lucas S."/>
            <person name="Copeland A."/>
            <person name="Lapidus A."/>
            <person name="Glavina del Rio T."/>
            <person name="Dalin E."/>
            <person name="Tice H."/>
            <person name="Bruce D."/>
            <person name="Goodwin L."/>
            <person name="Pitluck S."/>
            <person name="Peters L."/>
            <person name="Ovchinnikova G."/>
            <person name="Zeytun A."/>
            <person name="Lu M."/>
            <person name="Kyrpides N."/>
            <person name="Mavromatis K."/>
            <person name="Ivanova N."/>
            <person name="Brettin T."/>
            <person name="Detter J.C."/>
            <person name="Han C."/>
            <person name="Larimer F."/>
            <person name="Land M."/>
            <person name="Hauser L."/>
            <person name="Markowitz V."/>
            <person name="Cheng J.-F."/>
            <person name="Hugenholtz P."/>
            <person name="Woyke T."/>
            <person name="Wu D."/>
            <person name="Spring S."/>
            <person name="Schroeder M."/>
            <person name="Brambilla E."/>
            <person name="Klenk H.-P."/>
            <person name="Eisen J.A."/>
        </authorList>
    </citation>
    <scope>NUCLEOTIDE SEQUENCE [LARGE SCALE GENOMIC DNA]</scope>
    <source>
        <strain evidence="2">ATCC 49306 / DSM 6799 / DCB-1</strain>
    </source>
</reference>
<dbReference type="HOGENOM" id="CLU_2769137_0_0_7"/>
<evidence type="ECO:0000313" key="2">
    <source>
        <dbReference type="Proteomes" id="UP000006055"/>
    </source>
</evidence>
<dbReference type="Proteomes" id="UP000006055">
    <property type="component" value="Chromosome"/>
</dbReference>
<protein>
    <submittedName>
        <fullName evidence="1">Uncharacterized protein</fullName>
    </submittedName>
</protein>
<dbReference type="KEGG" id="dti:Desti_0990"/>
<dbReference type="STRING" id="706587.Desti_0990"/>
<accession>I4C2B7</accession>
<gene>
    <name evidence="1" type="ordered locus">Desti_0990</name>
</gene>
<keyword evidence="2" id="KW-1185">Reference proteome</keyword>
<proteinExistence type="predicted"/>
<name>I4C2B7_DESTA</name>
<organism evidence="1 2">
    <name type="scientific">Desulfomonile tiedjei (strain ATCC 49306 / DSM 6799 / DCB-1)</name>
    <dbReference type="NCBI Taxonomy" id="706587"/>
    <lineage>
        <taxon>Bacteria</taxon>
        <taxon>Pseudomonadati</taxon>
        <taxon>Thermodesulfobacteriota</taxon>
        <taxon>Desulfomonilia</taxon>
        <taxon>Desulfomonilales</taxon>
        <taxon>Desulfomonilaceae</taxon>
        <taxon>Desulfomonile</taxon>
    </lineage>
</organism>
<dbReference type="AlphaFoldDB" id="I4C2B7"/>
<sequence>MVKERPAAETRQGFLFSVMVHSDKCRDMCRHGGTAPTDFRALFAIGNNSDICYRRNLSSRIALQTKAPA</sequence>
<dbReference type="EMBL" id="CP003360">
    <property type="protein sequence ID" value="AFM23708.1"/>
    <property type="molecule type" value="Genomic_DNA"/>
</dbReference>